<accession>A0A9C6X9Z4</accession>
<evidence type="ECO:0000256" key="1">
    <source>
        <dbReference type="ARBA" id="ARBA00001971"/>
    </source>
</evidence>
<dbReference type="RefSeq" id="XP_052131807.1">
    <property type="nucleotide sequence ID" value="XM_052275847.1"/>
</dbReference>
<dbReference type="KEGG" id="foc:127751786"/>
<keyword evidence="10" id="KW-0408">Iron</keyword>
<gene>
    <name evidence="14" type="primary">LOC127751786</name>
</gene>
<keyword evidence="9" id="KW-0560">Oxidoreductase</keyword>
<reference evidence="14" key="1">
    <citation type="submission" date="2025-08" db="UniProtKB">
        <authorList>
            <consortium name="RefSeq"/>
        </authorList>
    </citation>
    <scope>IDENTIFICATION</scope>
    <source>
        <tissue evidence="14">Whole organism</tissue>
    </source>
</reference>
<keyword evidence="11" id="KW-0503">Monooxygenase</keyword>
<comment type="cofactor">
    <cofactor evidence="1">
        <name>heme</name>
        <dbReference type="ChEBI" id="CHEBI:30413"/>
    </cofactor>
</comment>
<keyword evidence="7" id="KW-0256">Endoplasmic reticulum</keyword>
<comment type="similarity">
    <text evidence="4">Belongs to the cytochrome P450 family.</text>
</comment>
<keyword evidence="6" id="KW-0479">Metal-binding</keyword>
<dbReference type="GO" id="GO:0020037">
    <property type="term" value="F:heme binding"/>
    <property type="evidence" value="ECO:0007669"/>
    <property type="project" value="InterPro"/>
</dbReference>
<evidence type="ECO:0000256" key="3">
    <source>
        <dbReference type="ARBA" id="ARBA00004406"/>
    </source>
</evidence>
<dbReference type="GO" id="GO:0005506">
    <property type="term" value="F:iron ion binding"/>
    <property type="evidence" value="ECO:0007669"/>
    <property type="project" value="InterPro"/>
</dbReference>
<evidence type="ECO:0000256" key="4">
    <source>
        <dbReference type="ARBA" id="ARBA00010617"/>
    </source>
</evidence>
<dbReference type="OrthoDB" id="2789670at2759"/>
<keyword evidence="8" id="KW-0492">Microsome</keyword>
<dbReference type="InterPro" id="IPR036396">
    <property type="entry name" value="Cyt_P450_sf"/>
</dbReference>
<evidence type="ECO:0000313" key="14">
    <source>
        <dbReference type="RefSeq" id="XP_052131807.1"/>
    </source>
</evidence>
<evidence type="ECO:0000256" key="9">
    <source>
        <dbReference type="ARBA" id="ARBA00023002"/>
    </source>
</evidence>
<dbReference type="Gene3D" id="1.10.630.10">
    <property type="entry name" value="Cytochrome P450"/>
    <property type="match status" value="1"/>
</dbReference>
<dbReference type="PANTHER" id="PTHR24292">
    <property type="entry name" value="CYTOCHROME P450"/>
    <property type="match status" value="1"/>
</dbReference>
<evidence type="ECO:0000256" key="12">
    <source>
        <dbReference type="ARBA" id="ARBA00023136"/>
    </source>
</evidence>
<evidence type="ECO:0000256" key="7">
    <source>
        <dbReference type="ARBA" id="ARBA00022824"/>
    </source>
</evidence>
<organism evidence="13 14">
    <name type="scientific">Frankliniella occidentalis</name>
    <name type="common">Western flower thrips</name>
    <name type="synonym">Euthrips occidentalis</name>
    <dbReference type="NCBI Taxonomy" id="133901"/>
    <lineage>
        <taxon>Eukaryota</taxon>
        <taxon>Metazoa</taxon>
        <taxon>Ecdysozoa</taxon>
        <taxon>Arthropoda</taxon>
        <taxon>Hexapoda</taxon>
        <taxon>Insecta</taxon>
        <taxon>Pterygota</taxon>
        <taxon>Neoptera</taxon>
        <taxon>Paraneoptera</taxon>
        <taxon>Thysanoptera</taxon>
        <taxon>Terebrantia</taxon>
        <taxon>Thripoidea</taxon>
        <taxon>Thripidae</taxon>
        <taxon>Frankliniella</taxon>
    </lineage>
</organism>
<dbReference type="AlphaFoldDB" id="A0A9C6X9Z4"/>
<dbReference type="Pfam" id="PF00067">
    <property type="entry name" value="p450"/>
    <property type="match status" value="1"/>
</dbReference>
<dbReference type="GeneID" id="127751786"/>
<feature type="non-terminal residue" evidence="14">
    <location>
        <position position="1"/>
    </location>
</feature>
<dbReference type="Proteomes" id="UP000504606">
    <property type="component" value="Unplaced"/>
</dbReference>
<dbReference type="GO" id="GO:0016705">
    <property type="term" value="F:oxidoreductase activity, acting on paired donors, with incorporation or reduction of molecular oxygen"/>
    <property type="evidence" value="ECO:0007669"/>
    <property type="project" value="InterPro"/>
</dbReference>
<comment type="subcellular location">
    <subcellularLocation>
        <location evidence="3">Endoplasmic reticulum membrane</location>
        <topology evidence="3">Peripheral membrane protein</topology>
    </subcellularLocation>
    <subcellularLocation>
        <location evidence="2">Microsome membrane</location>
        <topology evidence="2">Peripheral membrane protein</topology>
    </subcellularLocation>
</comment>
<evidence type="ECO:0000256" key="5">
    <source>
        <dbReference type="ARBA" id="ARBA00022617"/>
    </source>
</evidence>
<dbReference type="InterPro" id="IPR050476">
    <property type="entry name" value="Insect_CytP450_Detox"/>
</dbReference>
<dbReference type="SUPFAM" id="SSF48264">
    <property type="entry name" value="Cytochrome P450"/>
    <property type="match status" value="1"/>
</dbReference>
<dbReference type="PANTHER" id="PTHR24292:SF54">
    <property type="entry name" value="CYP9F3-RELATED"/>
    <property type="match status" value="1"/>
</dbReference>
<evidence type="ECO:0000256" key="11">
    <source>
        <dbReference type="ARBA" id="ARBA00023033"/>
    </source>
</evidence>
<keyword evidence="13" id="KW-1185">Reference proteome</keyword>
<keyword evidence="5" id="KW-0349">Heme</keyword>
<evidence type="ECO:0000256" key="10">
    <source>
        <dbReference type="ARBA" id="ARBA00023004"/>
    </source>
</evidence>
<evidence type="ECO:0000256" key="8">
    <source>
        <dbReference type="ARBA" id="ARBA00022848"/>
    </source>
</evidence>
<dbReference type="GO" id="GO:0005789">
    <property type="term" value="C:endoplasmic reticulum membrane"/>
    <property type="evidence" value="ECO:0007669"/>
    <property type="project" value="UniProtKB-SubCell"/>
</dbReference>
<sequence length="109" mass="12480">TLRRLVRHALIAIHPRLGALLPYKRIFPDVHRFFIDLMKDTVEQRERHKVVRNDFVQLMLQARSAELADADADPEHHVELTPEVMAAQGFNFFAAGLDTFANTVGFTLN</sequence>
<dbReference type="GO" id="GO:0004497">
    <property type="term" value="F:monooxygenase activity"/>
    <property type="evidence" value="ECO:0007669"/>
    <property type="project" value="UniProtKB-KW"/>
</dbReference>
<evidence type="ECO:0000256" key="2">
    <source>
        <dbReference type="ARBA" id="ARBA00004174"/>
    </source>
</evidence>
<feature type="non-terminal residue" evidence="14">
    <location>
        <position position="109"/>
    </location>
</feature>
<evidence type="ECO:0000313" key="13">
    <source>
        <dbReference type="Proteomes" id="UP000504606"/>
    </source>
</evidence>
<evidence type="ECO:0000256" key="6">
    <source>
        <dbReference type="ARBA" id="ARBA00022723"/>
    </source>
</evidence>
<proteinExistence type="inferred from homology"/>
<name>A0A9C6X9Z4_FRAOC</name>
<keyword evidence="12" id="KW-0472">Membrane</keyword>
<protein>
    <submittedName>
        <fullName evidence="14">Cytochrome P450 6a22-like</fullName>
    </submittedName>
</protein>
<dbReference type="InterPro" id="IPR001128">
    <property type="entry name" value="Cyt_P450"/>
</dbReference>